<dbReference type="InterPro" id="IPR022485">
    <property type="entry name" value="SHCHC_synthase_MenH"/>
</dbReference>
<name>A0ABS9UDS8_9BACL</name>
<evidence type="ECO:0000259" key="4">
    <source>
        <dbReference type="Pfam" id="PF00561"/>
    </source>
</evidence>
<dbReference type="RefSeq" id="WP_241369541.1">
    <property type="nucleotide sequence ID" value="NZ_JAKZFC010000003.1"/>
</dbReference>
<dbReference type="HAMAP" id="MF_01660">
    <property type="entry name" value="MenH"/>
    <property type="match status" value="1"/>
</dbReference>
<comment type="pathway">
    <text evidence="3">Quinol/quinone metabolism; menaquinone biosynthesis.</text>
</comment>
<keyword evidence="6" id="KW-1185">Reference proteome</keyword>
<evidence type="ECO:0000256" key="2">
    <source>
        <dbReference type="ARBA" id="ARBA00023239"/>
    </source>
</evidence>
<comment type="caution">
    <text evidence="5">The sequence shown here is derived from an EMBL/GenBank/DDBJ whole genome shotgun (WGS) entry which is preliminary data.</text>
</comment>
<proteinExistence type="inferred from homology"/>
<organism evidence="5 6">
    <name type="scientific">Solibacillus palustris</name>
    <dbReference type="NCBI Taxonomy" id="2908203"/>
    <lineage>
        <taxon>Bacteria</taxon>
        <taxon>Bacillati</taxon>
        <taxon>Bacillota</taxon>
        <taxon>Bacilli</taxon>
        <taxon>Bacillales</taxon>
        <taxon>Caryophanaceae</taxon>
        <taxon>Solibacillus</taxon>
    </lineage>
</organism>
<dbReference type="EMBL" id="JAKZFC010000003">
    <property type="protein sequence ID" value="MCH7322491.1"/>
    <property type="molecule type" value="Genomic_DNA"/>
</dbReference>
<feature type="domain" description="AB hydrolase-1" evidence="4">
    <location>
        <begin position="23"/>
        <end position="145"/>
    </location>
</feature>
<sequence>MARYAVNGLDVFVEEVNPQGTKTLVLLHGFTGSTKTWQHVVQALPTSVRCIMVDLIGHGETSAPENIEAYSMAFQVDMLHGLFQQLNVQKFALLGYSMGGRVALSYAVKHPQNMEHLLLESASPGLVQAEERAARKQADDQLAEIILQKGIESFVDKWENIPLFASQKLLTNEVQQEIRTERLLQRAIGLANSLRGMGTGVMPNLWDDLATLPIAVTLFTGELDEKFVALNQKMQNSLIHAKHLTIPEVGHAIHVENPLKFATIVEEMI</sequence>
<comment type="pathway">
    <text evidence="3">Quinol/quinone metabolism; 1,4-dihydroxy-2-naphthoate biosynthesis; 1,4-dihydroxy-2-naphthoate from chorismate: step 3/7.</text>
</comment>
<dbReference type="InterPro" id="IPR000073">
    <property type="entry name" value="AB_hydrolase_1"/>
</dbReference>
<comment type="similarity">
    <text evidence="3">Belongs to the AB hydrolase superfamily. MenH family.</text>
</comment>
<dbReference type="GO" id="GO:0070205">
    <property type="term" value="F:2-succinyl-6-hydroxy-2,4-cyclohexadiene-1-carboxylate synthase activity"/>
    <property type="evidence" value="ECO:0007669"/>
    <property type="project" value="UniProtKB-EC"/>
</dbReference>
<dbReference type="NCBIfam" id="TIGR03695">
    <property type="entry name" value="menH_SHCHC"/>
    <property type="match status" value="1"/>
</dbReference>
<reference evidence="5 6" key="1">
    <citation type="submission" date="2022-03" db="EMBL/GenBank/DDBJ databases">
        <authorList>
            <person name="Jo J.-H."/>
            <person name="Im W.-T."/>
        </authorList>
    </citation>
    <scope>NUCLEOTIDE SEQUENCE [LARGE SCALE GENOMIC DNA]</scope>
    <source>
        <strain evidence="5 6">MA9</strain>
    </source>
</reference>
<accession>A0ABS9UDS8</accession>
<dbReference type="Pfam" id="PF00561">
    <property type="entry name" value="Abhydrolase_1"/>
    <property type="match status" value="1"/>
</dbReference>
<dbReference type="Gene3D" id="3.40.50.1820">
    <property type="entry name" value="alpha/beta hydrolase"/>
    <property type="match status" value="1"/>
</dbReference>
<keyword evidence="2 3" id="KW-0456">Lyase</keyword>
<dbReference type="Proteomes" id="UP001316087">
    <property type="component" value="Unassembled WGS sequence"/>
</dbReference>
<dbReference type="EC" id="4.2.99.20" evidence="3"/>
<dbReference type="InterPro" id="IPR029058">
    <property type="entry name" value="AB_hydrolase_fold"/>
</dbReference>
<dbReference type="SUPFAM" id="SSF53474">
    <property type="entry name" value="alpha/beta-Hydrolases"/>
    <property type="match status" value="1"/>
</dbReference>
<comment type="function">
    <text evidence="3">Catalyzes a proton abstraction reaction that results in 2,5-elimination of pyruvate from 2-succinyl-5-enolpyruvyl-6-hydroxy-3-cyclohexene-1-carboxylate (SEPHCHC) and the formation of 2-succinyl-6-hydroxy-2,4-cyclohexadiene-1-carboxylate (SHCHC).</text>
</comment>
<evidence type="ECO:0000313" key="6">
    <source>
        <dbReference type="Proteomes" id="UP001316087"/>
    </source>
</evidence>
<dbReference type="PRINTS" id="PR00111">
    <property type="entry name" value="ABHYDROLASE"/>
</dbReference>
<evidence type="ECO:0000256" key="1">
    <source>
        <dbReference type="ARBA" id="ARBA00022428"/>
    </source>
</evidence>
<evidence type="ECO:0000313" key="5">
    <source>
        <dbReference type="EMBL" id="MCH7322491.1"/>
    </source>
</evidence>
<dbReference type="PANTHER" id="PTHR42916">
    <property type="entry name" value="2-SUCCINYL-5-ENOLPYRUVYL-6-HYDROXY-3-CYCLOHEXENE-1-CARBOXYLATE SYNTHASE"/>
    <property type="match status" value="1"/>
</dbReference>
<protein>
    <recommendedName>
        <fullName evidence="3">Putative 2-succinyl-6-hydroxy-2,4-cyclohexadiene-1-carboxylate synthase</fullName>
        <shortName evidence="3">SHCHC synthase</shortName>
        <ecNumber evidence="3">4.2.99.20</ecNumber>
    </recommendedName>
</protein>
<keyword evidence="1 3" id="KW-0474">Menaquinone biosynthesis</keyword>
<gene>
    <name evidence="3 5" type="primary">menH</name>
    <name evidence="5" type="ORF">LZ480_11365</name>
</gene>
<comment type="catalytic activity">
    <reaction evidence="3">
        <text>5-enolpyruvoyl-6-hydroxy-2-succinyl-cyclohex-3-ene-1-carboxylate = (1R,6R)-6-hydroxy-2-succinyl-cyclohexa-2,4-diene-1-carboxylate + pyruvate</text>
        <dbReference type="Rhea" id="RHEA:25597"/>
        <dbReference type="ChEBI" id="CHEBI:15361"/>
        <dbReference type="ChEBI" id="CHEBI:58689"/>
        <dbReference type="ChEBI" id="CHEBI:58818"/>
        <dbReference type="EC" id="4.2.99.20"/>
    </reaction>
</comment>
<evidence type="ECO:0000256" key="3">
    <source>
        <dbReference type="HAMAP-Rule" id="MF_01660"/>
    </source>
</evidence>
<dbReference type="PANTHER" id="PTHR42916:SF1">
    <property type="entry name" value="PROTEIN PHYLLO, CHLOROPLASTIC"/>
    <property type="match status" value="1"/>
</dbReference>
<comment type="subunit">
    <text evidence="3">Monomer.</text>
</comment>